<accession>A0A4R7KCG6</accession>
<name>A0A4R7KCG6_9CLOT</name>
<reference evidence="1 2" key="1">
    <citation type="submission" date="2019-03" db="EMBL/GenBank/DDBJ databases">
        <title>Genomic Encyclopedia of Type Strains, Phase IV (KMG-IV): sequencing the most valuable type-strain genomes for metagenomic binning, comparative biology and taxonomic classification.</title>
        <authorList>
            <person name="Goeker M."/>
        </authorList>
    </citation>
    <scope>NUCLEOTIDE SEQUENCE [LARGE SCALE GENOMIC DNA]</scope>
    <source>
        <strain evidence="1 2">DSM 24455</strain>
    </source>
</reference>
<evidence type="ECO:0000313" key="1">
    <source>
        <dbReference type="EMBL" id="TDT51989.1"/>
    </source>
</evidence>
<organism evidence="1 2">
    <name type="scientific">Fonticella tunisiensis</name>
    <dbReference type="NCBI Taxonomy" id="1096341"/>
    <lineage>
        <taxon>Bacteria</taxon>
        <taxon>Bacillati</taxon>
        <taxon>Bacillota</taxon>
        <taxon>Clostridia</taxon>
        <taxon>Eubacteriales</taxon>
        <taxon>Clostridiaceae</taxon>
        <taxon>Fonticella</taxon>
    </lineage>
</organism>
<dbReference type="AlphaFoldDB" id="A0A4R7KCG6"/>
<comment type="caution">
    <text evidence="1">The sequence shown here is derived from an EMBL/GenBank/DDBJ whole genome shotgun (WGS) entry which is preliminary data.</text>
</comment>
<protein>
    <submittedName>
        <fullName evidence="1">Uncharacterized protein</fullName>
    </submittedName>
</protein>
<keyword evidence="2" id="KW-1185">Reference proteome</keyword>
<dbReference type="EMBL" id="SOAZ01000015">
    <property type="protein sequence ID" value="TDT51989.1"/>
    <property type="molecule type" value="Genomic_DNA"/>
</dbReference>
<dbReference type="RefSeq" id="WP_133628517.1">
    <property type="nucleotide sequence ID" value="NZ_SOAZ01000015.1"/>
</dbReference>
<dbReference type="SUPFAM" id="SSF54236">
    <property type="entry name" value="Ubiquitin-like"/>
    <property type="match status" value="1"/>
</dbReference>
<dbReference type="Proteomes" id="UP000295325">
    <property type="component" value="Unassembled WGS sequence"/>
</dbReference>
<gene>
    <name evidence="1" type="ORF">EDD71_11520</name>
</gene>
<dbReference type="InterPro" id="IPR029071">
    <property type="entry name" value="Ubiquitin-like_domsf"/>
</dbReference>
<proteinExistence type="predicted"/>
<evidence type="ECO:0000313" key="2">
    <source>
        <dbReference type="Proteomes" id="UP000295325"/>
    </source>
</evidence>
<sequence length="74" mass="8745">MKDRARVTVYYGSRKMELDISRRMPLGDVKKILDSYFDREDRELSILVNGVETIPQSTLEELNYFKGVIIEFKK</sequence>